<dbReference type="AlphaFoldDB" id="I1D1P8"/>
<evidence type="ECO:0000313" key="5">
    <source>
        <dbReference type="EMBL" id="EIE98872.1"/>
    </source>
</evidence>
<dbReference type="InterPro" id="IPR025734">
    <property type="entry name" value="EspG"/>
</dbReference>
<dbReference type="Pfam" id="PF14011">
    <property type="entry name" value="ESX-1_EspG"/>
    <property type="match status" value="1"/>
</dbReference>
<evidence type="ECO:0008006" key="7">
    <source>
        <dbReference type="Google" id="ProtNLM"/>
    </source>
</evidence>
<keyword evidence="3" id="KW-0963">Cytoplasm</keyword>
<dbReference type="RefSeq" id="WP_005463972.1">
    <property type="nucleotide sequence ID" value="NZ_CM001484.1"/>
</dbReference>
<reference evidence="6" key="2">
    <citation type="submission" date="2012-01" db="EMBL/GenBank/DDBJ databases">
        <title>Noncontiguous Finished sequence of chromosome of Saccharomonospora glauca K62.</title>
        <authorList>
            <consortium name="US DOE Joint Genome Institute"/>
            <person name="Lucas S."/>
            <person name="Han J."/>
            <person name="Lapidus A."/>
            <person name="Cheng J.-F."/>
            <person name="Goodwin L."/>
            <person name="Pitluck S."/>
            <person name="Peters L."/>
            <person name="Mikhailova N."/>
            <person name="Held B."/>
            <person name="Detter J.C."/>
            <person name="Han C."/>
            <person name="Tapia R."/>
            <person name="Land M."/>
            <person name="Hauser L."/>
            <person name="Kyrpides N."/>
            <person name="Ivanova N."/>
            <person name="Pagani I."/>
            <person name="Brambilla E.-M."/>
            <person name="Klenk H.-P."/>
            <person name="Woyke T."/>
        </authorList>
    </citation>
    <scope>NUCLEOTIDE SEQUENCE [LARGE SCALE GENOMIC DNA]</scope>
    <source>
        <strain evidence="6">K62</strain>
    </source>
</reference>
<reference evidence="5 6" key="1">
    <citation type="submission" date="2011-09" db="EMBL/GenBank/DDBJ databases">
        <authorList>
            <consortium name="US DOE Joint Genome Institute (JGI-PGF)"/>
            <person name="Lucas S."/>
            <person name="Han J."/>
            <person name="Lapidus A."/>
            <person name="Cheng J.-F."/>
            <person name="Goodwin L."/>
            <person name="Pitluck S."/>
            <person name="Peters L."/>
            <person name="Land M.L."/>
            <person name="Hauser L."/>
            <person name="Brambilla E."/>
            <person name="Klenk H.-P."/>
            <person name="Woyke T.J."/>
        </authorList>
    </citation>
    <scope>NUCLEOTIDE SEQUENCE [LARGE SCALE GENOMIC DNA]</scope>
    <source>
        <strain evidence="5 6">K62</strain>
    </source>
</reference>
<organism evidence="5 6">
    <name type="scientific">Saccharomonospora glauca K62</name>
    <dbReference type="NCBI Taxonomy" id="928724"/>
    <lineage>
        <taxon>Bacteria</taxon>
        <taxon>Bacillati</taxon>
        <taxon>Actinomycetota</taxon>
        <taxon>Actinomycetes</taxon>
        <taxon>Pseudonocardiales</taxon>
        <taxon>Pseudonocardiaceae</taxon>
        <taxon>Saccharomonospora</taxon>
    </lineage>
</organism>
<dbReference type="OrthoDB" id="3680115at2"/>
<accession>I1D1P8</accession>
<dbReference type="eggNOG" id="ENOG5033XYJ">
    <property type="taxonomic scope" value="Bacteria"/>
</dbReference>
<gene>
    <name evidence="5" type="ORF">SacglDRAFT_01964</name>
</gene>
<evidence type="ECO:0000313" key="6">
    <source>
        <dbReference type="Proteomes" id="UP000005087"/>
    </source>
</evidence>
<dbReference type="Proteomes" id="UP000005087">
    <property type="component" value="Chromosome"/>
</dbReference>
<comment type="similarity">
    <text evidence="2">Belongs to the EspG family.</text>
</comment>
<comment type="subcellular location">
    <subcellularLocation>
        <location evidence="1">Cytoplasm</location>
    </subcellularLocation>
</comment>
<dbReference type="STRING" id="928724.SacglDRAFT_01964"/>
<dbReference type="HOGENOM" id="CLU_1084309_0_0_11"/>
<evidence type="ECO:0000256" key="4">
    <source>
        <dbReference type="ARBA" id="ARBA00023186"/>
    </source>
</evidence>
<evidence type="ECO:0000256" key="3">
    <source>
        <dbReference type="ARBA" id="ARBA00022490"/>
    </source>
</evidence>
<keyword evidence="4" id="KW-0143">Chaperone</keyword>
<dbReference type="EMBL" id="CM001484">
    <property type="protein sequence ID" value="EIE98872.1"/>
    <property type="molecule type" value="Genomic_DNA"/>
</dbReference>
<proteinExistence type="inferred from homology"/>
<evidence type="ECO:0000256" key="1">
    <source>
        <dbReference type="ARBA" id="ARBA00004496"/>
    </source>
</evidence>
<keyword evidence="6" id="KW-1185">Reference proteome</keyword>
<evidence type="ECO:0000256" key="2">
    <source>
        <dbReference type="ARBA" id="ARBA00006411"/>
    </source>
</evidence>
<sequence length="267" mass="28285">MTAAITPTERVDLTPTELDLLAAYAGRPFPFPLRVPSTGRIAGERAALFAAAGQRLAERGLATPDGPVGIAAELMTALREHRNTVDLVVIDGTQVTGAVTMILDSHAVVCRQSIGPEPAPVTVTRVADTALTTELTAFLPRVKAAPTLPLTLPPGVLEDALRLLRNTMGITAPRERVRALVRERGGEASAVDALIDLVPSVSGRGQLGVVLRSPTGAADRPPELSWLDTPRGRVRVDRDPRGWVSVNPLRHGELLTALNDAVARARA</sequence>
<protein>
    <recommendedName>
        <fullName evidence="7">EspG family</fullName>
    </recommendedName>
</protein>
<name>I1D1P8_9PSEU</name>